<evidence type="ECO:0000256" key="5">
    <source>
        <dbReference type="ARBA" id="ARBA00022989"/>
    </source>
</evidence>
<keyword evidence="3 8" id="KW-0132">Cell division</keyword>
<reference evidence="10 11" key="1">
    <citation type="submission" date="2015-01" db="EMBL/GenBank/DDBJ databases">
        <title>Genome Assembly of Bacillus badius MTCC 1458.</title>
        <authorList>
            <person name="Verma A."/>
            <person name="Khatri I."/>
            <person name="Mual P."/>
            <person name="Subramanian S."/>
            <person name="Krishnamurthi S."/>
        </authorList>
    </citation>
    <scope>NUCLEOTIDE SEQUENCE [LARGE SCALE GENOMIC DNA]</scope>
    <source>
        <strain evidence="10 11">MTCC 1458</strain>
    </source>
</reference>
<comment type="function">
    <text evidence="8">Cell division protein that may be involved in stabilizing or promoting the assembly of the division complex.</text>
</comment>
<keyword evidence="7 8" id="KW-0131">Cell cycle</keyword>
<evidence type="ECO:0000256" key="3">
    <source>
        <dbReference type="ARBA" id="ARBA00022618"/>
    </source>
</evidence>
<evidence type="ECO:0000256" key="4">
    <source>
        <dbReference type="ARBA" id="ARBA00022692"/>
    </source>
</evidence>
<proteinExistence type="inferred from homology"/>
<sequence>MLSRFSIYLIGQIGEPGGKDMEKGKIISIEERIPKLKKLRKRKTNRRLIFIISLFFLILLAVGYFQSPLSKVASIEVKGNQLTPAAEIIAHSGIEKGENIWKAGARQAEKNLERDPKIQQADVSVTFPNRVKISVKEQQKLAYLSKGKKLFPVLNNGTILKEAVGSTPEQLPILYNFKAGAELDQLMDSLEQLPSEIVNSISEIYYAPKKTDSRHIQLFMNDGFEVSATLKTFPEKMVYYPAIISQLDPNVKGVIDLEVGSYFKAYNSGKEKEPVDEPIPQP</sequence>
<evidence type="ECO:0000256" key="7">
    <source>
        <dbReference type="ARBA" id="ARBA00023306"/>
    </source>
</evidence>
<dbReference type="InterPro" id="IPR050487">
    <property type="entry name" value="FtsQ_DivIB"/>
</dbReference>
<dbReference type="Gene3D" id="3.40.50.10960">
    <property type="match status" value="1"/>
</dbReference>
<dbReference type="PROSITE" id="PS51779">
    <property type="entry name" value="POTRA"/>
    <property type="match status" value="1"/>
</dbReference>
<evidence type="ECO:0000256" key="1">
    <source>
        <dbReference type="ARBA" id="ARBA00004370"/>
    </source>
</evidence>
<dbReference type="PANTHER" id="PTHR37820">
    <property type="entry name" value="CELL DIVISION PROTEIN DIVIB"/>
    <property type="match status" value="1"/>
</dbReference>
<dbReference type="Pfam" id="PF08478">
    <property type="entry name" value="POTRA_1"/>
    <property type="match status" value="1"/>
</dbReference>
<dbReference type="Pfam" id="PF03799">
    <property type="entry name" value="FtsQ_DivIB_C"/>
    <property type="match status" value="1"/>
</dbReference>
<protein>
    <recommendedName>
        <fullName evidence="8">Cell division protein DivIB</fullName>
    </recommendedName>
</protein>
<dbReference type="InterPro" id="IPR005548">
    <property type="entry name" value="Cell_div_FtsQ/DivIB_C"/>
</dbReference>
<dbReference type="InterPro" id="IPR034746">
    <property type="entry name" value="POTRA"/>
</dbReference>
<evidence type="ECO:0000256" key="2">
    <source>
        <dbReference type="ARBA" id="ARBA00022475"/>
    </source>
</evidence>
<dbReference type="Gene3D" id="3.10.20.310">
    <property type="entry name" value="membrane protein fhac"/>
    <property type="match status" value="1"/>
</dbReference>
<dbReference type="HAMAP" id="MF_00912">
    <property type="entry name" value="DivIB"/>
    <property type="match status" value="1"/>
</dbReference>
<dbReference type="EMBL" id="JXLP01000001">
    <property type="protein sequence ID" value="KIL80490.1"/>
    <property type="molecule type" value="Genomic_DNA"/>
</dbReference>
<dbReference type="InterPro" id="IPR013685">
    <property type="entry name" value="POTRA_FtsQ_type"/>
</dbReference>
<keyword evidence="6 8" id="KW-0472">Membrane</keyword>
<accession>A0ABR5B0V2</accession>
<dbReference type="Proteomes" id="UP000031982">
    <property type="component" value="Unassembled WGS sequence"/>
</dbReference>
<comment type="caution">
    <text evidence="10">The sequence shown here is derived from an EMBL/GenBank/DDBJ whole genome shotgun (WGS) entry which is preliminary data.</text>
</comment>
<feature type="domain" description="POTRA" evidence="9">
    <location>
        <begin position="70"/>
        <end position="138"/>
    </location>
</feature>
<evidence type="ECO:0000256" key="8">
    <source>
        <dbReference type="HAMAP-Rule" id="MF_00912"/>
    </source>
</evidence>
<feature type="transmembrane region" description="Helical" evidence="8">
    <location>
        <begin position="48"/>
        <end position="65"/>
    </location>
</feature>
<evidence type="ECO:0000313" key="11">
    <source>
        <dbReference type="Proteomes" id="UP000031982"/>
    </source>
</evidence>
<comment type="similarity">
    <text evidence="8">Belongs to the FtsQ/DivIB family. DivIB subfamily.</text>
</comment>
<name>A0ABR5B0V2_BACBA</name>
<evidence type="ECO:0000313" key="10">
    <source>
        <dbReference type="EMBL" id="KIL80490.1"/>
    </source>
</evidence>
<keyword evidence="5 8" id="KW-1133">Transmembrane helix</keyword>
<dbReference type="PANTHER" id="PTHR37820:SF1">
    <property type="entry name" value="CELL DIVISION PROTEIN FTSQ"/>
    <property type="match status" value="1"/>
</dbReference>
<keyword evidence="4 8" id="KW-0812">Transmembrane</keyword>
<comment type="subcellular location">
    <subcellularLocation>
        <location evidence="8">Cell membrane</location>
        <topology evidence="8">Single-pass type II membrane protein</topology>
    </subcellularLocation>
    <subcellularLocation>
        <location evidence="1">Membrane</location>
    </subcellularLocation>
    <text evidence="8">Localizes to the division septum.</text>
</comment>
<evidence type="ECO:0000256" key="6">
    <source>
        <dbReference type="ARBA" id="ARBA00023136"/>
    </source>
</evidence>
<evidence type="ECO:0000259" key="9">
    <source>
        <dbReference type="PROSITE" id="PS51779"/>
    </source>
</evidence>
<dbReference type="GO" id="GO:0051301">
    <property type="term" value="P:cell division"/>
    <property type="evidence" value="ECO:0007669"/>
    <property type="project" value="UniProtKB-KW"/>
</dbReference>
<dbReference type="InterPro" id="IPR026580">
    <property type="entry name" value="DivIB"/>
</dbReference>
<dbReference type="RefSeq" id="WP_231557132.1">
    <property type="nucleotide sequence ID" value="NZ_JARTHD010000013.1"/>
</dbReference>
<gene>
    <name evidence="8" type="primary">divIB</name>
    <name evidence="10" type="ORF">SD77_0338</name>
</gene>
<organism evidence="10 11">
    <name type="scientific">Bacillus badius</name>
    <dbReference type="NCBI Taxonomy" id="1455"/>
    <lineage>
        <taxon>Bacteria</taxon>
        <taxon>Bacillati</taxon>
        <taxon>Bacillota</taxon>
        <taxon>Bacilli</taxon>
        <taxon>Bacillales</taxon>
        <taxon>Bacillaceae</taxon>
        <taxon>Pseudobacillus</taxon>
    </lineage>
</organism>
<keyword evidence="2 8" id="KW-1003">Cell membrane</keyword>
<keyword evidence="11" id="KW-1185">Reference proteome</keyword>